<dbReference type="InterPro" id="IPR008979">
    <property type="entry name" value="Galactose-bd-like_sf"/>
</dbReference>
<feature type="domain" description="Ice-binding protein C-terminal" evidence="2">
    <location>
        <begin position="195"/>
        <end position="217"/>
    </location>
</feature>
<proteinExistence type="predicted"/>
<dbReference type="Proteomes" id="UP000004931">
    <property type="component" value="Unassembled WGS sequence"/>
</dbReference>
<dbReference type="SUPFAM" id="SSF49785">
    <property type="entry name" value="Galactose-binding domain-like"/>
    <property type="match status" value="1"/>
</dbReference>
<dbReference type="InterPro" id="IPR013424">
    <property type="entry name" value="Ice-binding_C"/>
</dbReference>
<organism evidence="3 4">
    <name type="scientific">marine gamma proteobacterium HTCC2143</name>
    <dbReference type="NCBI Taxonomy" id="247633"/>
    <lineage>
        <taxon>Bacteria</taxon>
        <taxon>Pseudomonadati</taxon>
        <taxon>Pseudomonadota</taxon>
        <taxon>Gammaproteobacteria</taxon>
        <taxon>Cellvibrionales</taxon>
        <taxon>Spongiibacteraceae</taxon>
        <taxon>BD1-7 clade</taxon>
    </lineage>
</organism>
<dbReference type="STRING" id="247633.GP2143_13701"/>
<evidence type="ECO:0000313" key="4">
    <source>
        <dbReference type="Proteomes" id="UP000004931"/>
    </source>
</evidence>
<dbReference type="OrthoDB" id="5761316at2"/>
<dbReference type="NCBIfam" id="TIGR02595">
    <property type="entry name" value="PEP_CTERM"/>
    <property type="match status" value="1"/>
</dbReference>
<gene>
    <name evidence="3" type="ORF">GP2143_13701</name>
</gene>
<protein>
    <recommendedName>
        <fullName evidence="2">Ice-binding protein C-terminal domain-containing protein</fullName>
    </recommendedName>
</protein>
<comment type="caution">
    <text evidence="3">The sequence shown here is derived from an EMBL/GenBank/DDBJ whole genome shotgun (WGS) entry which is preliminary data.</text>
</comment>
<keyword evidence="1" id="KW-0732">Signal</keyword>
<keyword evidence="4" id="KW-1185">Reference proteome</keyword>
<dbReference type="EMBL" id="AAVT01000001">
    <property type="protein sequence ID" value="EAW32314.1"/>
    <property type="molecule type" value="Genomic_DNA"/>
</dbReference>
<dbReference type="eggNOG" id="ENOG503375M">
    <property type="taxonomic scope" value="Bacteria"/>
</dbReference>
<evidence type="ECO:0000313" key="3">
    <source>
        <dbReference type="EMBL" id="EAW32314.1"/>
    </source>
</evidence>
<sequence length="220" mass="23841">MHFTTLKKLAISAILGITFTPSASANLIVNGDFEAEPTSTSLQAWRGGSVKLYDGEDVAGWNNGTTEGGGDNVELWTVSSNTFAELNSHDNTTGQTDTGDYWNLSQHFTAVIGQQYLFTFDYKARKNSNEQFKVRIGTHPSPDFFETFDDHITTEWTGSGDKFFVASASNLRLNFFSPHSDGSVGNFIDNVSITAVPETGSLALLGLGLVGLGLARRKKA</sequence>
<dbReference type="Gene3D" id="2.60.120.260">
    <property type="entry name" value="Galactose-binding domain-like"/>
    <property type="match status" value="1"/>
</dbReference>
<feature type="chain" id="PRO_5002631305" description="Ice-binding protein C-terminal domain-containing protein" evidence="1">
    <location>
        <begin position="26"/>
        <end position="220"/>
    </location>
</feature>
<dbReference type="Pfam" id="PF07589">
    <property type="entry name" value="PEP-CTERM"/>
    <property type="match status" value="1"/>
</dbReference>
<reference evidence="3 4" key="1">
    <citation type="journal article" date="2010" name="J. Bacteriol.">
        <title>Genome sequence of the oligotrophic marine Gammaproteobacterium HTCC2143, isolated from the Oregon Coast.</title>
        <authorList>
            <person name="Oh H.M."/>
            <person name="Kang I."/>
            <person name="Ferriera S."/>
            <person name="Giovannoni S.J."/>
            <person name="Cho J.C."/>
        </authorList>
    </citation>
    <scope>NUCLEOTIDE SEQUENCE [LARGE SCALE GENOMIC DNA]</scope>
    <source>
        <strain evidence="3 4">HTCC2143</strain>
    </source>
</reference>
<evidence type="ECO:0000256" key="1">
    <source>
        <dbReference type="SAM" id="SignalP"/>
    </source>
</evidence>
<dbReference type="AlphaFoldDB" id="A0Y860"/>
<accession>A0Y860</accession>
<feature type="signal peptide" evidence="1">
    <location>
        <begin position="1"/>
        <end position="25"/>
    </location>
</feature>
<evidence type="ECO:0000259" key="2">
    <source>
        <dbReference type="Pfam" id="PF07589"/>
    </source>
</evidence>
<name>A0Y860_9GAMM</name>